<comment type="similarity">
    <text evidence="1">Belongs to the TMA16 family.</text>
</comment>
<keyword evidence="4" id="KW-1185">Reference proteome</keyword>
<dbReference type="GO" id="GO:0005634">
    <property type="term" value="C:nucleus"/>
    <property type="evidence" value="ECO:0007669"/>
    <property type="project" value="TreeGrafter"/>
</dbReference>
<evidence type="ECO:0000313" key="3">
    <source>
        <dbReference type="EMBL" id="OMJ16296.1"/>
    </source>
</evidence>
<protein>
    <submittedName>
        <fullName evidence="2">Uncharacterized protein</fullName>
    </submittedName>
</protein>
<dbReference type="STRING" id="133412.A0A1R1WXJ9"/>
<dbReference type="PANTHER" id="PTHR13349">
    <property type="entry name" value="TRANSLATION MACHINERY-ASSOCIATED PROTEIN 16"/>
    <property type="match status" value="1"/>
</dbReference>
<dbReference type="Pfam" id="PF11176">
    <property type="entry name" value="Tma16"/>
    <property type="match status" value="1"/>
</dbReference>
<organism evidence="2 4">
    <name type="scientific">Smittium culicis</name>
    <dbReference type="NCBI Taxonomy" id="133412"/>
    <lineage>
        <taxon>Eukaryota</taxon>
        <taxon>Fungi</taxon>
        <taxon>Fungi incertae sedis</taxon>
        <taxon>Zoopagomycota</taxon>
        <taxon>Kickxellomycotina</taxon>
        <taxon>Harpellomycetes</taxon>
        <taxon>Harpellales</taxon>
        <taxon>Legeriomycetaceae</taxon>
        <taxon>Smittium</taxon>
    </lineage>
</organism>
<dbReference type="InterPro" id="IPR038356">
    <property type="entry name" value="Tma16_sf"/>
</dbReference>
<reference evidence="2 4" key="1">
    <citation type="submission" date="2017-01" db="EMBL/GenBank/DDBJ databases">
        <authorList>
            <person name="Mah S.A."/>
            <person name="Swanson W.J."/>
            <person name="Moy G.W."/>
            <person name="Vacquier V.D."/>
        </authorList>
    </citation>
    <scope>NUCLEOTIDE SEQUENCE [LARGE SCALE GENOMIC DNA]</scope>
    <source>
        <strain evidence="2 4">GSMNP</strain>
    </source>
</reference>
<dbReference type="InterPro" id="IPR021346">
    <property type="entry name" value="Tma16"/>
</dbReference>
<dbReference type="PANTHER" id="PTHR13349:SF2">
    <property type="entry name" value="TRANSLATION MACHINERY-ASSOCIATED PROTEIN 16"/>
    <property type="match status" value="1"/>
</dbReference>
<comment type="caution">
    <text evidence="2">The sequence shown here is derived from an EMBL/GenBank/DDBJ whole genome shotgun (WGS) entry which is preliminary data.</text>
</comment>
<accession>A0A1R1WXJ9</accession>
<gene>
    <name evidence="2" type="ORF">AYI70_g12429</name>
    <name evidence="3" type="ORF">AYI70_g6701</name>
</gene>
<dbReference type="OrthoDB" id="270284at2759"/>
<evidence type="ECO:0000313" key="2">
    <source>
        <dbReference type="EMBL" id="OMJ07099.1"/>
    </source>
</evidence>
<evidence type="ECO:0000313" key="4">
    <source>
        <dbReference type="Proteomes" id="UP000187283"/>
    </source>
</evidence>
<dbReference type="Gene3D" id="1.20.1440.170">
    <property type="entry name" value="Translation machinery-associated protein 16-like"/>
    <property type="match status" value="1"/>
</dbReference>
<dbReference type="EMBL" id="LSSN01006116">
    <property type="protein sequence ID" value="OMJ07099.1"/>
    <property type="molecule type" value="Genomic_DNA"/>
</dbReference>
<name>A0A1R1WXJ9_9FUNG</name>
<evidence type="ECO:0000256" key="1">
    <source>
        <dbReference type="ARBA" id="ARBA00034127"/>
    </source>
</evidence>
<dbReference type="Proteomes" id="UP000187283">
    <property type="component" value="Unassembled WGS sequence"/>
</dbReference>
<dbReference type="AlphaFoldDB" id="A0A1R1WXJ9"/>
<dbReference type="EMBL" id="LSSN01002378">
    <property type="protein sequence ID" value="OMJ16296.1"/>
    <property type="molecule type" value="Genomic_DNA"/>
</dbReference>
<sequence>MHRAIERADKIDTRKGGHLTKMLPKANRFVWFKDHILSLLKEAGEYGDKTRTYSKDEMLLFAREFLQRNDETVKQLRASLKPNRQLLPKDVLFIDSVAREKLDAATIGVEMPNLSDSKNIDTLLSWDGDVNSITLIKSTNIIVKNI</sequence>
<proteinExistence type="inferred from homology"/>